<dbReference type="RefSeq" id="WP_144249207.1">
    <property type="nucleotide sequence ID" value="NZ_VLPK01000003.1"/>
</dbReference>
<organism evidence="1 2">
    <name type="scientific">Mucilaginibacter corticis</name>
    <dbReference type="NCBI Taxonomy" id="2597670"/>
    <lineage>
        <taxon>Bacteria</taxon>
        <taxon>Pseudomonadati</taxon>
        <taxon>Bacteroidota</taxon>
        <taxon>Sphingobacteriia</taxon>
        <taxon>Sphingobacteriales</taxon>
        <taxon>Sphingobacteriaceae</taxon>
        <taxon>Mucilaginibacter</taxon>
    </lineage>
</organism>
<evidence type="ECO:0000313" key="2">
    <source>
        <dbReference type="Proteomes" id="UP000318733"/>
    </source>
</evidence>
<keyword evidence="2" id="KW-1185">Reference proteome</keyword>
<evidence type="ECO:0000313" key="1">
    <source>
        <dbReference type="EMBL" id="TSJ39169.1"/>
    </source>
</evidence>
<sequence>MINTPLPTLVDEINETLTDGNKAILHQDTIRFIINDSDSKVMKLIEFMDLLETLTGQSANDFSFDVAYKSE</sequence>
<comment type="caution">
    <text evidence="1">The sequence shown here is derived from an EMBL/GenBank/DDBJ whole genome shotgun (WGS) entry which is preliminary data.</text>
</comment>
<accession>A0A556MH14</accession>
<reference evidence="1 2" key="1">
    <citation type="submission" date="2019-07" db="EMBL/GenBank/DDBJ databases">
        <authorList>
            <person name="Huq M.A."/>
        </authorList>
    </citation>
    <scope>NUCLEOTIDE SEQUENCE [LARGE SCALE GENOMIC DNA]</scope>
    <source>
        <strain evidence="1 2">MAH-19</strain>
    </source>
</reference>
<name>A0A556MH14_9SPHI</name>
<dbReference type="AlphaFoldDB" id="A0A556MH14"/>
<proteinExistence type="predicted"/>
<protein>
    <submittedName>
        <fullName evidence="1">Uncharacterized protein</fullName>
    </submittedName>
</protein>
<dbReference type="EMBL" id="VLPK01000003">
    <property type="protein sequence ID" value="TSJ39169.1"/>
    <property type="molecule type" value="Genomic_DNA"/>
</dbReference>
<gene>
    <name evidence="1" type="ORF">FO440_15505</name>
</gene>
<dbReference type="Proteomes" id="UP000318733">
    <property type="component" value="Unassembled WGS sequence"/>
</dbReference>